<dbReference type="Proteomes" id="UP000245168">
    <property type="component" value="Unassembled WGS sequence"/>
</dbReference>
<gene>
    <name evidence="4" type="ORF">DDZ18_06505</name>
</gene>
<dbReference type="AlphaFoldDB" id="A0A2U2BTK5"/>
<feature type="region of interest" description="Disordered" evidence="2">
    <location>
        <begin position="94"/>
        <end position="138"/>
    </location>
</feature>
<dbReference type="GO" id="GO:0004045">
    <property type="term" value="F:peptidyl-tRNA hydrolase activity"/>
    <property type="evidence" value="ECO:0007669"/>
    <property type="project" value="TreeGrafter"/>
</dbReference>
<accession>A0A2U2BTK5</accession>
<protein>
    <submittedName>
        <fullName evidence="4">Aminoacyl-tRNA hydrolase</fullName>
    </submittedName>
</protein>
<dbReference type="PANTHER" id="PTHR47814:SF1">
    <property type="entry name" value="PEPTIDYL-TRNA HYDROLASE ARFB"/>
    <property type="match status" value="1"/>
</dbReference>
<dbReference type="Pfam" id="PF00472">
    <property type="entry name" value="RF-1"/>
    <property type="match status" value="1"/>
</dbReference>
<dbReference type="Gene3D" id="3.30.160.20">
    <property type="match status" value="1"/>
</dbReference>
<keyword evidence="4" id="KW-0378">Hydrolase</keyword>
<feature type="compositionally biased region" description="Basic residues" evidence="2">
    <location>
        <begin position="96"/>
        <end position="108"/>
    </location>
</feature>
<organism evidence="4 5">
    <name type="scientific">Marinicauda salina</name>
    <dbReference type="NCBI Taxonomy" id="2135793"/>
    <lineage>
        <taxon>Bacteria</taxon>
        <taxon>Pseudomonadati</taxon>
        <taxon>Pseudomonadota</taxon>
        <taxon>Alphaproteobacteria</taxon>
        <taxon>Maricaulales</taxon>
        <taxon>Maricaulaceae</taxon>
        <taxon>Marinicauda</taxon>
    </lineage>
</organism>
<evidence type="ECO:0000313" key="5">
    <source>
        <dbReference type="Proteomes" id="UP000245168"/>
    </source>
</evidence>
<proteinExistence type="inferred from homology"/>
<dbReference type="GO" id="GO:0043022">
    <property type="term" value="F:ribosome binding"/>
    <property type="evidence" value="ECO:0007669"/>
    <property type="project" value="TreeGrafter"/>
</dbReference>
<dbReference type="GO" id="GO:0003747">
    <property type="term" value="F:translation release factor activity"/>
    <property type="evidence" value="ECO:0007669"/>
    <property type="project" value="InterPro"/>
</dbReference>
<dbReference type="NCBIfam" id="NF006718">
    <property type="entry name" value="PRK09256.1"/>
    <property type="match status" value="1"/>
</dbReference>
<dbReference type="InterPro" id="IPR045853">
    <property type="entry name" value="Pep_chain_release_fac_I_sf"/>
</dbReference>
<dbReference type="EMBL" id="QEXV01000003">
    <property type="protein sequence ID" value="PWE17332.1"/>
    <property type="molecule type" value="Genomic_DNA"/>
</dbReference>
<dbReference type="OrthoDB" id="9815709at2"/>
<evidence type="ECO:0000256" key="2">
    <source>
        <dbReference type="SAM" id="MobiDB-lite"/>
    </source>
</evidence>
<sequence length="138" mass="15753">MRITEHMVIDEALIEERYTRSPGPGGQHVNKAETAVQLRFDVDGSDLSDDVKKRLADLAGSRMTHDGVLIVKAHGERSRERNREAARERLTALIRKALKKPKPRRRTRPSAASVRRQKAAKERRSRVKSLRSKPKPEE</sequence>
<comment type="similarity">
    <text evidence="1">Belongs to the prokaryotic/mitochondrial release factor family.</text>
</comment>
<dbReference type="SUPFAM" id="SSF75620">
    <property type="entry name" value="Release factor"/>
    <property type="match status" value="1"/>
</dbReference>
<name>A0A2U2BTK5_9PROT</name>
<feature type="domain" description="Prokaryotic-type class I peptide chain release factors" evidence="3">
    <location>
        <begin position="20"/>
        <end position="36"/>
    </location>
</feature>
<feature type="compositionally biased region" description="Basic residues" evidence="2">
    <location>
        <begin position="115"/>
        <end position="138"/>
    </location>
</feature>
<dbReference type="PANTHER" id="PTHR47814">
    <property type="entry name" value="PEPTIDYL-TRNA HYDROLASE ARFB"/>
    <property type="match status" value="1"/>
</dbReference>
<evidence type="ECO:0000256" key="1">
    <source>
        <dbReference type="ARBA" id="ARBA00010835"/>
    </source>
</evidence>
<keyword evidence="5" id="KW-1185">Reference proteome</keyword>
<evidence type="ECO:0000259" key="3">
    <source>
        <dbReference type="PROSITE" id="PS00745"/>
    </source>
</evidence>
<dbReference type="PROSITE" id="PS00745">
    <property type="entry name" value="RF_PROK_I"/>
    <property type="match status" value="1"/>
</dbReference>
<evidence type="ECO:0000313" key="4">
    <source>
        <dbReference type="EMBL" id="PWE17332.1"/>
    </source>
</evidence>
<dbReference type="GO" id="GO:0072344">
    <property type="term" value="P:rescue of stalled ribosome"/>
    <property type="evidence" value="ECO:0007669"/>
    <property type="project" value="TreeGrafter"/>
</dbReference>
<dbReference type="InterPro" id="IPR000352">
    <property type="entry name" value="Pep_chain_release_fac_I"/>
</dbReference>
<comment type="caution">
    <text evidence="4">The sequence shown here is derived from an EMBL/GenBank/DDBJ whole genome shotgun (WGS) entry which is preliminary data.</text>
</comment>
<reference evidence="5" key="1">
    <citation type="submission" date="2018-05" db="EMBL/GenBank/DDBJ databases">
        <authorList>
            <person name="Liu B.-T."/>
        </authorList>
    </citation>
    <scope>NUCLEOTIDE SEQUENCE [LARGE SCALE GENOMIC DNA]</scope>
    <source>
        <strain evidence="5">WD6-1</strain>
    </source>
</reference>
<dbReference type="RefSeq" id="WP_109252563.1">
    <property type="nucleotide sequence ID" value="NZ_QEXV01000003.1"/>
</dbReference>